<evidence type="ECO:0000313" key="11">
    <source>
        <dbReference type="EMBL" id="SUI59991.1"/>
    </source>
</evidence>
<dbReference type="PANTHER" id="PTHR35091:SF2">
    <property type="entry name" value="FLAGELLAR PROTEIN FLIL"/>
    <property type="match status" value="1"/>
</dbReference>
<dbReference type="EMBL" id="UGYO01000001">
    <property type="protein sequence ID" value="SUI59991.1"/>
    <property type="molecule type" value="Genomic_DNA"/>
</dbReference>
<dbReference type="PANTHER" id="PTHR35091">
    <property type="entry name" value="FLAGELLAR PROTEIN FLIL"/>
    <property type="match status" value="1"/>
</dbReference>
<keyword evidence="8" id="KW-1133">Transmembrane helix</keyword>
<evidence type="ECO:0000256" key="1">
    <source>
        <dbReference type="ARBA" id="ARBA00002254"/>
    </source>
</evidence>
<keyword evidence="11" id="KW-0966">Cell projection</keyword>
<reference evidence="11 12" key="1">
    <citation type="submission" date="2018-06" db="EMBL/GenBank/DDBJ databases">
        <authorList>
            <consortium name="Pathogen Informatics"/>
            <person name="Doyle S."/>
        </authorList>
    </citation>
    <scope>NUCLEOTIDE SEQUENCE [LARGE SCALE GENOMIC DNA]</scope>
    <source>
        <strain evidence="11 12">NCTC10738</strain>
    </source>
</reference>
<proteinExistence type="inferred from homology"/>
<dbReference type="Proteomes" id="UP000254069">
    <property type="component" value="Unassembled WGS sequence"/>
</dbReference>
<sequence>MKRNLLIVALLILATGGGFFIGHQPPAWLGKWLSAEEEVQPQASFYPLDKMIISVPGDEYPHYLLLELALKSRSDNAAQEIKAADPLIRNTMMRMFSSKSFNVLNQPQNLETLQLEARESLIKVLTKDQFTLDIEEVLFTRMVIQ</sequence>
<keyword evidence="4" id="KW-1003">Cell membrane</keyword>
<keyword evidence="11" id="KW-0282">Flagellum</keyword>
<evidence type="ECO:0000256" key="8">
    <source>
        <dbReference type="ARBA" id="ARBA00022989"/>
    </source>
</evidence>
<keyword evidence="11" id="KW-0969">Cilium</keyword>
<accession>A0A379ZFP5</accession>
<gene>
    <name evidence="11" type="ORF">NCTC10738_01524</name>
</gene>
<evidence type="ECO:0000313" key="12">
    <source>
        <dbReference type="Proteomes" id="UP000254069"/>
    </source>
</evidence>
<dbReference type="Pfam" id="PF03748">
    <property type="entry name" value="FliL"/>
    <property type="match status" value="1"/>
</dbReference>
<comment type="similarity">
    <text evidence="3 10">Belongs to the FliL family.</text>
</comment>
<keyword evidence="10" id="KW-0997">Cell inner membrane</keyword>
<dbReference type="InterPro" id="IPR005503">
    <property type="entry name" value="FliL"/>
</dbReference>
<evidence type="ECO:0000256" key="6">
    <source>
        <dbReference type="ARBA" id="ARBA00022692"/>
    </source>
</evidence>
<dbReference type="GO" id="GO:0005886">
    <property type="term" value="C:plasma membrane"/>
    <property type="evidence" value="ECO:0007669"/>
    <property type="project" value="UniProtKB-SubCell"/>
</dbReference>
<keyword evidence="5 10" id="KW-0145">Chemotaxis</keyword>
<keyword evidence="9 10" id="KW-0472">Membrane</keyword>
<protein>
    <recommendedName>
        <fullName evidence="10">Flagellar protein FliL</fullName>
    </recommendedName>
</protein>
<dbReference type="RefSeq" id="WP_037474831.1">
    <property type="nucleotide sequence ID" value="NZ_AP024609.1"/>
</dbReference>
<dbReference type="GO" id="GO:0009425">
    <property type="term" value="C:bacterial-type flagellum basal body"/>
    <property type="evidence" value="ECO:0007669"/>
    <property type="project" value="InterPro"/>
</dbReference>
<comment type="function">
    <text evidence="1 10">Controls the rotational direction of flagella during chemotaxis.</text>
</comment>
<comment type="subcellular location">
    <subcellularLocation>
        <location evidence="10">Cell inner membrane</location>
    </subcellularLocation>
    <subcellularLocation>
        <location evidence="2">Cell membrane</location>
        <topology evidence="2">Single-pass membrane protein</topology>
    </subcellularLocation>
</comment>
<evidence type="ECO:0000256" key="2">
    <source>
        <dbReference type="ARBA" id="ARBA00004162"/>
    </source>
</evidence>
<accession>A0A3G4UHI8</accession>
<evidence type="ECO:0000256" key="3">
    <source>
        <dbReference type="ARBA" id="ARBA00008281"/>
    </source>
</evidence>
<dbReference type="GO" id="GO:0071978">
    <property type="term" value="P:bacterial-type flagellum-dependent swarming motility"/>
    <property type="evidence" value="ECO:0007669"/>
    <property type="project" value="TreeGrafter"/>
</dbReference>
<evidence type="ECO:0000256" key="7">
    <source>
        <dbReference type="ARBA" id="ARBA00022779"/>
    </source>
</evidence>
<organism evidence="11 12">
    <name type="scientific">Shewanella algae</name>
    <dbReference type="NCBI Taxonomy" id="38313"/>
    <lineage>
        <taxon>Bacteria</taxon>
        <taxon>Pseudomonadati</taxon>
        <taxon>Pseudomonadota</taxon>
        <taxon>Gammaproteobacteria</taxon>
        <taxon>Alteromonadales</taxon>
        <taxon>Shewanellaceae</taxon>
        <taxon>Shewanella</taxon>
    </lineage>
</organism>
<name>A0A379ZFP5_9GAMM</name>
<dbReference type="KEGG" id="salg:BS332_08060"/>
<evidence type="ECO:0000256" key="5">
    <source>
        <dbReference type="ARBA" id="ARBA00022500"/>
    </source>
</evidence>
<evidence type="ECO:0000256" key="9">
    <source>
        <dbReference type="ARBA" id="ARBA00023136"/>
    </source>
</evidence>
<dbReference type="AlphaFoldDB" id="A0A379ZFP5"/>
<evidence type="ECO:0000256" key="4">
    <source>
        <dbReference type="ARBA" id="ARBA00022475"/>
    </source>
</evidence>
<keyword evidence="7 10" id="KW-0283">Flagellar rotation</keyword>
<evidence type="ECO:0000256" key="10">
    <source>
        <dbReference type="RuleBase" id="RU364125"/>
    </source>
</evidence>
<keyword evidence="12" id="KW-1185">Reference proteome</keyword>
<keyword evidence="6" id="KW-0812">Transmembrane</keyword>
<dbReference type="GO" id="GO:0006935">
    <property type="term" value="P:chemotaxis"/>
    <property type="evidence" value="ECO:0007669"/>
    <property type="project" value="UniProtKB-KW"/>
</dbReference>